<dbReference type="Proteomes" id="UP000095284">
    <property type="component" value="Unplaced"/>
</dbReference>
<keyword evidence="9" id="KW-1185">Reference proteome</keyword>
<dbReference type="GO" id="GO:0005730">
    <property type="term" value="C:nucleolus"/>
    <property type="evidence" value="ECO:0007669"/>
    <property type="project" value="UniProtKB-SubCell"/>
</dbReference>
<reference evidence="7" key="2">
    <citation type="submission" date="2020-09" db="EMBL/GenBank/DDBJ databases">
        <authorList>
            <person name="Kikuchi T."/>
        </authorList>
    </citation>
    <scope>NUCLEOTIDE SEQUENCE</scope>
    <source>
        <strain evidence="7">Ka4C1</strain>
    </source>
</reference>
<dbReference type="SUPFAM" id="SSF50978">
    <property type="entry name" value="WD40 repeat-like"/>
    <property type="match status" value="1"/>
</dbReference>
<organism evidence="8 10">
    <name type="scientific">Bursaphelenchus xylophilus</name>
    <name type="common">Pinewood nematode worm</name>
    <name type="synonym">Aphelenchoides xylophilus</name>
    <dbReference type="NCBI Taxonomy" id="6326"/>
    <lineage>
        <taxon>Eukaryota</taxon>
        <taxon>Metazoa</taxon>
        <taxon>Ecdysozoa</taxon>
        <taxon>Nematoda</taxon>
        <taxon>Chromadorea</taxon>
        <taxon>Rhabditida</taxon>
        <taxon>Tylenchina</taxon>
        <taxon>Tylenchomorpha</taxon>
        <taxon>Aphelenchoidea</taxon>
        <taxon>Aphelenchoididae</taxon>
        <taxon>Bursaphelenchus</taxon>
    </lineage>
</organism>
<gene>
    <name evidence="7" type="ORF">BXYJ_LOCUS798</name>
</gene>
<dbReference type="Pfam" id="PF08154">
    <property type="entry name" value="NLE"/>
    <property type="match status" value="1"/>
</dbReference>
<dbReference type="InterPro" id="IPR012972">
    <property type="entry name" value="NLE"/>
</dbReference>
<dbReference type="Proteomes" id="UP000582659">
    <property type="component" value="Unassembled WGS sequence"/>
</dbReference>
<feature type="repeat" description="WD" evidence="5">
    <location>
        <begin position="254"/>
        <end position="296"/>
    </location>
</feature>
<dbReference type="InterPro" id="IPR019775">
    <property type="entry name" value="WD40_repeat_CS"/>
</dbReference>
<name>A0A1I7RVQ1_BURXY</name>
<dbReference type="InterPro" id="IPR020472">
    <property type="entry name" value="WD40_PAC1"/>
</dbReference>
<dbReference type="Proteomes" id="UP000659654">
    <property type="component" value="Unassembled WGS sequence"/>
</dbReference>
<dbReference type="PROSITE" id="PS50294">
    <property type="entry name" value="WD_REPEATS_REGION"/>
    <property type="match status" value="4"/>
</dbReference>
<dbReference type="InterPro" id="IPR001680">
    <property type="entry name" value="WD40_rpt"/>
</dbReference>
<dbReference type="InterPro" id="IPR015943">
    <property type="entry name" value="WD40/YVTN_repeat-like_dom_sf"/>
</dbReference>
<dbReference type="InterPro" id="IPR036322">
    <property type="entry name" value="WD40_repeat_dom_sf"/>
</dbReference>
<evidence type="ECO:0000313" key="9">
    <source>
        <dbReference type="Proteomes" id="UP000659654"/>
    </source>
</evidence>
<keyword evidence="2 5" id="KW-0853">WD repeat</keyword>
<sequence>MPDGDVDSQYGIRFFSTDPRLPKIPSTEVSVPVNLDSDGLNEILAVQLDEEEEFQNNVSFLINDKLLSTSLFEFVTSNELSTEGVIEVECFLAESAPKPEKSINVEDWVADVKVNDKWIIAATYDGELSIFSHKGNKLHSTKITDDSLRCLQCFTHNGEEYVITGGSGQTLTLHTIEKKDLTATIAFRGHERSIEAVTVNKNGDKIISGGFDKCLKIWGMEASETDYVKHNEENGVKAKKKKKELITRVPITTIEAHKDAVSAAQWNPINQGQLVSASWDQSLCLWDVETTEQVNRLTSNKAFQALSVQESNGLIVTASMDSTIRLWDFRSQEGGMVKKVFRGHFNVVSDVSWSQLNPNLFVSAGFDETVKLWDIRSTDASLFDISGHKGHVLSVDWSNDELIASGGKDSSIKTYRRS</sequence>
<dbReference type="EMBL" id="CAJFDI010000001">
    <property type="protein sequence ID" value="CAD5208562.1"/>
    <property type="molecule type" value="Genomic_DNA"/>
</dbReference>
<dbReference type="CDD" id="cd00200">
    <property type="entry name" value="WD40"/>
    <property type="match status" value="1"/>
</dbReference>
<reference evidence="10" key="1">
    <citation type="submission" date="2016-11" db="UniProtKB">
        <authorList>
            <consortium name="WormBaseParasite"/>
        </authorList>
    </citation>
    <scope>IDENTIFICATION</scope>
</reference>
<keyword evidence="4" id="KW-0539">Nucleus</keyword>
<evidence type="ECO:0000256" key="4">
    <source>
        <dbReference type="ARBA" id="ARBA00023242"/>
    </source>
</evidence>
<proteinExistence type="predicted"/>
<dbReference type="PANTHER" id="PTHR19855:SF11">
    <property type="entry name" value="RIBOSOME BIOGENESIS PROTEIN WDR12"/>
    <property type="match status" value="1"/>
</dbReference>
<protein>
    <submittedName>
        <fullName evidence="7">(pine wood nematode) hypothetical protein</fullName>
    </submittedName>
    <submittedName>
        <fullName evidence="10">WD_REPEATS_REGION domain-containing protein</fullName>
    </submittedName>
</protein>
<dbReference type="eggNOG" id="KOG0313">
    <property type="taxonomic scope" value="Eukaryota"/>
</dbReference>
<dbReference type="AlphaFoldDB" id="A0A1I7RVQ1"/>
<feature type="repeat" description="WD" evidence="5">
    <location>
        <begin position="385"/>
        <end position="418"/>
    </location>
</feature>
<dbReference type="PRINTS" id="PR00320">
    <property type="entry name" value="GPROTEINBRPT"/>
</dbReference>
<feature type="repeat" description="WD" evidence="5">
    <location>
        <begin position="341"/>
        <end position="383"/>
    </location>
</feature>
<evidence type="ECO:0000313" key="7">
    <source>
        <dbReference type="EMBL" id="CAD5208562.1"/>
    </source>
</evidence>
<comment type="subcellular location">
    <subcellularLocation>
        <location evidence="1">Nucleus</location>
        <location evidence="1">Nucleolus</location>
    </subcellularLocation>
</comment>
<dbReference type="SMR" id="A0A1I7RVQ1"/>
<dbReference type="OrthoDB" id="6253837at2759"/>
<dbReference type="Pfam" id="PF00400">
    <property type="entry name" value="WD40"/>
    <property type="match status" value="5"/>
</dbReference>
<evidence type="ECO:0000256" key="3">
    <source>
        <dbReference type="ARBA" id="ARBA00022737"/>
    </source>
</evidence>
<dbReference type="EMBL" id="CAJFCV020000001">
    <property type="protein sequence ID" value="CAG9081992.1"/>
    <property type="molecule type" value="Genomic_DNA"/>
</dbReference>
<evidence type="ECO:0000259" key="6">
    <source>
        <dbReference type="Pfam" id="PF08154"/>
    </source>
</evidence>
<dbReference type="Gene3D" id="2.130.10.10">
    <property type="entry name" value="YVTN repeat-like/Quinoprotein amine dehydrogenase"/>
    <property type="match status" value="2"/>
</dbReference>
<evidence type="ECO:0000313" key="8">
    <source>
        <dbReference type="Proteomes" id="UP000095284"/>
    </source>
</evidence>
<evidence type="ECO:0000313" key="10">
    <source>
        <dbReference type="WBParaSite" id="BXY_0481300.1"/>
    </source>
</evidence>
<evidence type="ECO:0000256" key="5">
    <source>
        <dbReference type="PROSITE-ProRule" id="PRU00221"/>
    </source>
</evidence>
<dbReference type="PANTHER" id="PTHR19855">
    <property type="entry name" value="WD40 REPEAT PROTEIN 12, 37"/>
    <property type="match status" value="1"/>
</dbReference>
<dbReference type="PROSITE" id="PS50082">
    <property type="entry name" value="WD_REPEATS_2"/>
    <property type="match status" value="5"/>
</dbReference>
<dbReference type="PROSITE" id="PS00678">
    <property type="entry name" value="WD_REPEATS_1"/>
    <property type="match status" value="2"/>
</dbReference>
<evidence type="ECO:0000256" key="2">
    <source>
        <dbReference type="ARBA" id="ARBA00022574"/>
    </source>
</evidence>
<evidence type="ECO:0000256" key="1">
    <source>
        <dbReference type="ARBA" id="ARBA00004604"/>
    </source>
</evidence>
<feature type="repeat" description="WD" evidence="5">
    <location>
        <begin position="187"/>
        <end position="228"/>
    </location>
</feature>
<feature type="repeat" description="WD" evidence="5">
    <location>
        <begin position="305"/>
        <end position="337"/>
    </location>
</feature>
<accession>A0A1I7RVQ1</accession>
<dbReference type="WBParaSite" id="BXY_0481300.1">
    <property type="protein sequence ID" value="BXY_0481300.1"/>
    <property type="gene ID" value="BXY_0481300"/>
</dbReference>
<dbReference type="SMART" id="SM00320">
    <property type="entry name" value="WD40"/>
    <property type="match status" value="7"/>
</dbReference>
<keyword evidence="3" id="KW-0677">Repeat</keyword>
<feature type="domain" description="NLE" evidence="6">
    <location>
        <begin position="12"/>
        <end position="74"/>
    </location>
</feature>